<dbReference type="PANTHER" id="PTHR34385">
    <property type="entry name" value="D-ALANYL-D-ALANINE CARBOXYPEPTIDASE"/>
    <property type="match status" value="1"/>
</dbReference>
<feature type="domain" description="D-alanyl-D-alanine carboxypeptidase-like core" evidence="1">
    <location>
        <begin position="24"/>
        <end position="179"/>
    </location>
</feature>
<dbReference type="PANTHER" id="PTHR34385:SF1">
    <property type="entry name" value="PEPTIDOGLYCAN L-ALANYL-D-GLUTAMATE ENDOPEPTIDASE CWLK"/>
    <property type="match status" value="1"/>
</dbReference>
<dbReference type="SUPFAM" id="SSF55166">
    <property type="entry name" value="Hedgehog/DD-peptidase"/>
    <property type="match status" value="1"/>
</dbReference>
<dbReference type="CDD" id="cd14847">
    <property type="entry name" value="DD-carboxypeptidase_like"/>
    <property type="match status" value="1"/>
</dbReference>
<dbReference type="Proteomes" id="UP000050378">
    <property type="component" value="Unassembled WGS sequence"/>
</dbReference>
<dbReference type="GO" id="GO:0006508">
    <property type="term" value="P:proteolysis"/>
    <property type="evidence" value="ECO:0007669"/>
    <property type="project" value="InterPro"/>
</dbReference>
<accession>A0A0P7DR55</accession>
<dbReference type="PATRIC" id="fig|570156.3.peg.3164"/>
<gene>
    <name evidence="2" type="ORF">AOG27_10375</name>
</gene>
<name>A0A0P7DR55_9GAMM</name>
<dbReference type="InterPro" id="IPR052179">
    <property type="entry name" value="DD-CPase-like"/>
</dbReference>
<comment type="caution">
    <text evidence="2">The sequence shown here is derived from an EMBL/GenBank/DDBJ whole genome shotgun (WGS) entry which is preliminary data.</text>
</comment>
<dbReference type="EMBL" id="LJTC01000006">
    <property type="protein sequence ID" value="KPM83500.1"/>
    <property type="molecule type" value="Genomic_DNA"/>
</dbReference>
<protein>
    <submittedName>
        <fullName evidence="2">Peptidase M15</fullName>
    </submittedName>
</protein>
<dbReference type="GO" id="GO:0008233">
    <property type="term" value="F:peptidase activity"/>
    <property type="evidence" value="ECO:0007669"/>
    <property type="project" value="InterPro"/>
</dbReference>
<evidence type="ECO:0000259" key="1">
    <source>
        <dbReference type="Pfam" id="PF02557"/>
    </source>
</evidence>
<dbReference type="OrthoDB" id="9792074at2"/>
<evidence type="ECO:0000313" key="3">
    <source>
        <dbReference type="Proteomes" id="UP000050378"/>
    </source>
</evidence>
<sequence length="233" mass="26476">MNQTELKQCATGLSSSHLVELQNHRLHRNIVDDFLALQQGAKQAGIDLTIASSFRDFYRQSAIWNAKFQGLRPVYTLEQQTVDLKSLSDTEKCHAIMLYSALPGASRHHFGTDLDIYDTRPIDDDYQLQLTPDEYSPTGPFAKLAAWLDDNLEKYGFYRPYQEYKGGVAPEPWHISHIGAAAKMMQYLSVATLQQCIDQSELSGKQAILAELNTLYERYVLNVNKPKSRHCAF</sequence>
<dbReference type="RefSeq" id="WP_054552956.1">
    <property type="nucleotide sequence ID" value="NZ_LJTC01000006.1"/>
</dbReference>
<dbReference type="STRING" id="570156.AOG27_10375"/>
<dbReference type="Pfam" id="PF02557">
    <property type="entry name" value="VanY"/>
    <property type="match status" value="1"/>
</dbReference>
<reference evidence="2 3" key="1">
    <citation type="submission" date="2015-09" db="EMBL/GenBank/DDBJ databases">
        <title>Draft Genome Sequence of Pseudoalteromonas lipolytica UCD-48B.</title>
        <authorList>
            <person name="Krusor M."/>
            <person name="Coil D.A."/>
            <person name="Lang J.M."/>
            <person name="Eisen J.A."/>
            <person name="Alexiev A."/>
        </authorList>
    </citation>
    <scope>NUCLEOTIDE SEQUENCE [LARGE SCALE GENOMIC DNA]</scope>
    <source>
        <strain evidence="2 3">UCD-48B</strain>
    </source>
</reference>
<proteinExistence type="predicted"/>
<evidence type="ECO:0000313" key="2">
    <source>
        <dbReference type="EMBL" id="KPM83500.1"/>
    </source>
</evidence>
<organism evidence="2 3">
    <name type="scientific">Pseudoalteromonas lipolytica</name>
    <dbReference type="NCBI Taxonomy" id="570156"/>
    <lineage>
        <taxon>Bacteria</taxon>
        <taxon>Pseudomonadati</taxon>
        <taxon>Pseudomonadota</taxon>
        <taxon>Gammaproteobacteria</taxon>
        <taxon>Alteromonadales</taxon>
        <taxon>Pseudoalteromonadaceae</taxon>
        <taxon>Pseudoalteromonas</taxon>
    </lineage>
</organism>
<dbReference type="InterPro" id="IPR009045">
    <property type="entry name" value="Zn_M74/Hedgehog-like"/>
</dbReference>
<dbReference type="InterPro" id="IPR003709">
    <property type="entry name" value="VanY-like_core_dom"/>
</dbReference>
<dbReference type="AlphaFoldDB" id="A0A0P7DR55"/>
<dbReference type="Gene3D" id="3.30.1380.10">
    <property type="match status" value="1"/>
</dbReference>